<evidence type="ECO:0000256" key="4">
    <source>
        <dbReference type="ARBA" id="ARBA00023018"/>
    </source>
</evidence>
<dbReference type="InterPro" id="IPR045857">
    <property type="entry name" value="O16G_dom_2"/>
</dbReference>
<dbReference type="SMART" id="SM00239">
    <property type="entry name" value="C2"/>
    <property type="match status" value="2"/>
</dbReference>
<dbReference type="InterPro" id="IPR035892">
    <property type="entry name" value="C2_domain_sf"/>
</dbReference>
<keyword evidence="14" id="KW-1185">Reference proteome</keyword>
<keyword evidence="4" id="KW-0770">Synapse</keyword>
<dbReference type="GO" id="GO:0050806">
    <property type="term" value="P:positive regulation of synaptic transmission"/>
    <property type="evidence" value="ECO:0007669"/>
    <property type="project" value="TreeGrafter"/>
</dbReference>
<dbReference type="EMBL" id="JBBCAQ010000010">
    <property type="protein sequence ID" value="KAK7601709.1"/>
    <property type="molecule type" value="Genomic_DNA"/>
</dbReference>
<protein>
    <recommendedName>
        <fullName evidence="3">alpha-glucosidase</fullName>
        <ecNumber evidence="3">3.2.1.20</ecNumber>
    </recommendedName>
</protein>
<feature type="compositionally biased region" description="Low complexity" evidence="9">
    <location>
        <begin position="975"/>
        <end position="984"/>
    </location>
</feature>
<dbReference type="InterPro" id="IPR001478">
    <property type="entry name" value="PDZ"/>
</dbReference>
<feature type="coiled-coil region" evidence="8">
    <location>
        <begin position="30"/>
        <end position="57"/>
    </location>
</feature>
<dbReference type="Proteomes" id="UP001367676">
    <property type="component" value="Unassembled WGS sequence"/>
</dbReference>
<organism evidence="13 14">
    <name type="scientific">Parthenolecanium corni</name>
    <dbReference type="NCBI Taxonomy" id="536013"/>
    <lineage>
        <taxon>Eukaryota</taxon>
        <taxon>Metazoa</taxon>
        <taxon>Ecdysozoa</taxon>
        <taxon>Arthropoda</taxon>
        <taxon>Hexapoda</taxon>
        <taxon>Insecta</taxon>
        <taxon>Pterygota</taxon>
        <taxon>Neoptera</taxon>
        <taxon>Paraneoptera</taxon>
        <taxon>Hemiptera</taxon>
        <taxon>Sternorrhyncha</taxon>
        <taxon>Coccoidea</taxon>
        <taxon>Coccidae</taxon>
        <taxon>Parthenolecanium</taxon>
    </lineage>
</organism>
<dbReference type="Gene3D" id="3.90.400.10">
    <property type="entry name" value="Oligo-1,6-glucosidase, Domain 2"/>
    <property type="match status" value="1"/>
</dbReference>
<evidence type="ECO:0000256" key="5">
    <source>
        <dbReference type="ARBA" id="ARBA00023180"/>
    </source>
</evidence>
<dbReference type="InterPro" id="IPR000008">
    <property type="entry name" value="C2_dom"/>
</dbReference>
<dbReference type="GO" id="GO:0042391">
    <property type="term" value="P:regulation of membrane potential"/>
    <property type="evidence" value="ECO:0007669"/>
    <property type="project" value="TreeGrafter"/>
</dbReference>
<evidence type="ECO:0000256" key="9">
    <source>
        <dbReference type="SAM" id="MobiDB-lite"/>
    </source>
</evidence>
<evidence type="ECO:0000313" key="14">
    <source>
        <dbReference type="Proteomes" id="UP001367676"/>
    </source>
</evidence>
<feature type="compositionally biased region" description="Polar residues" evidence="9">
    <location>
        <begin position="268"/>
        <end position="277"/>
    </location>
</feature>
<dbReference type="SMART" id="SM00228">
    <property type="entry name" value="PDZ"/>
    <property type="match status" value="1"/>
</dbReference>
<comment type="catalytic activity">
    <reaction evidence="1">
        <text>Hydrolysis of terminal, non-reducing (1-&gt;4)-linked alpha-D-glucose residues with release of alpha-D-glucose.</text>
        <dbReference type="EC" id="3.2.1.20"/>
    </reaction>
</comment>
<feature type="region of interest" description="Disordered" evidence="9">
    <location>
        <begin position="914"/>
        <end position="1076"/>
    </location>
</feature>
<dbReference type="GO" id="GO:0048167">
    <property type="term" value="P:regulation of synaptic plasticity"/>
    <property type="evidence" value="ECO:0007669"/>
    <property type="project" value="TreeGrafter"/>
</dbReference>
<dbReference type="InterPro" id="IPR013083">
    <property type="entry name" value="Znf_RING/FYVE/PHD"/>
</dbReference>
<dbReference type="GO" id="GO:0006886">
    <property type="term" value="P:intracellular protein transport"/>
    <property type="evidence" value="ECO:0007669"/>
    <property type="project" value="InterPro"/>
</dbReference>
<dbReference type="GO" id="GO:0004558">
    <property type="term" value="F:alpha-1,4-glucosidase activity"/>
    <property type="evidence" value="ECO:0007669"/>
    <property type="project" value="UniProtKB-EC"/>
</dbReference>
<comment type="caution">
    <text evidence="13">The sequence shown here is derived from an EMBL/GenBank/DDBJ whole genome shotgun (WGS) entry which is preliminary data.</text>
</comment>
<dbReference type="InterPro" id="IPR010911">
    <property type="entry name" value="Rab_BD"/>
</dbReference>
<feature type="region of interest" description="Disordered" evidence="9">
    <location>
        <begin position="697"/>
        <end position="834"/>
    </location>
</feature>
<evidence type="ECO:0000256" key="2">
    <source>
        <dbReference type="ARBA" id="ARBA00008061"/>
    </source>
</evidence>
<dbReference type="GO" id="GO:0005975">
    <property type="term" value="P:carbohydrate metabolic process"/>
    <property type="evidence" value="ECO:0007669"/>
    <property type="project" value="InterPro"/>
</dbReference>
<evidence type="ECO:0000259" key="11">
    <source>
        <dbReference type="PROSITE" id="PS50106"/>
    </source>
</evidence>
<feature type="compositionally biased region" description="Polar residues" evidence="9">
    <location>
        <begin position="951"/>
        <end position="962"/>
    </location>
</feature>
<proteinExistence type="inferred from homology"/>
<dbReference type="Pfam" id="PF00595">
    <property type="entry name" value="PDZ"/>
    <property type="match status" value="1"/>
</dbReference>
<sequence length="1680" mass="190822">METEMPDLSHLTPEERRVIESVLMRQRQEEEQERIIVEKKKEEMKILEETIQKQRNEMHKKVGSEMEATCHICLKTKFADGVIWVCILCRKKQELLSKTGQWINQRMSSNEPVAKAESDRNVSLLADKRAKLERTQSAAEKENQPLERSGSLLRRQYSHQEPPTRSGSESIGGRMMEKRIGREDDMRQHRKELDSKQTGMGCRYPRRSDASGYNSDSYTSEKSLDRLENPPQRSGSSTVIYQSPSRKYRRSSKGDPFTMRKELPMGVNKSQKNLPRQSFSSSDDELKSLSECTSEERDYDRNIRFQNSMSCDSDVISHLISSDHSKISENLRREAKTAFVALAEARRLKKMVRFDGSRQSTKDSGIDMGSSICTSIEDSYTFLKNPLSWKPTPDGQYVRGHMILKKSGYDVDGNSCSAQMLGLKIVGGRLLENGERGAIIEQVKKGSVADLEGGLKPGDEVIEWNGRSFRQKNYQDVHDIIAESKQEPHVELIVLRRIQPEKSVRHPYSHQRRDSLDRRDKMKPSVMITSPGSPDVNTIYRSRTTRLMHSTGGSSIGGRIQVKLWFDSKTLSLHVTVICAVGLIPRSNGQARNAYAKLYLLPDRTEKSKRRTKTLGNTNEPRWNQRFSYSSIRRSDLKVKEIEISVWDYFKYSTNDFLGEAKIELAVAPLNGEIEWFHLHPHEEVYPARNDYYPYVPSDHLSPPSTTSRLSDSDTSDFDDSNRRVADGASISSLGSSTSPPPDYERMEKRRSRRDTVSPQEIRTPSYKGSLHKHQSLERDIYTKPGYGSYPQRSRSAAPTDSPSLHYRSRSKSPTRVYERSLSPTSHRAQSYGSVYPAPGFGSKIYTRSATSTPISSPKRRQLPKIPVTVSPALRERIAHDLENRGLYFKNRMRAPRQMGGKFSGLNRIPYSGLSDGDLPHQHRSLSPPSTRELGFLYGPKKEGDVEDSYSIDSSTFSTQSEKPQKTRFDDYGARRGSSQQSPSAPGPPIESLERSLSHSDMPNDKNIESSLSDLTLHSLPPTTDSQRSKCSPNTSERGSVKSIPGARGSPDSYNSLPKKSNSTSQLSATGRKRRLGFGSSVKSSFTVQRSEEICPDEVRHLVKQTSSISSDGDASQEGDSATALKMAEEEKYQNFIGTLGPGQLVGRQVLGTPPLGEVQVSLALQKGKLEVEVVKVKGLQQNPAYKNLPSPYAKLYLVKGKKCLEKQKTKSAQPTLEPIYGTRFIFKNNPDGCVLQITLWGDYGKLEARKVFMGITQIALNNLDLNRSSTGCSCVTAKDLEWWQDGVVYQIFPRSFKDSDGDGVGDLKGIEEKAVYLKELGINAVWLTPIFESPMVDFGYDVSDFYSIARIFGSIEDFRSLKRKLDSLNIRLILDFVPNHTSDQCEWFKKSVNKIEPFTDFYIWRDPSGWNDSVPIPPNNWISVFNGPAWEYNEKRKQFYLHQFAVQQPDLNLRNEQLLKEIEKILTYWLDEGVDGFRMDSVAYMIENPDFPDEPHNDRISLTIQTHDSLIHLHSKDRQENYELVDRIIVNEAYTSFDNVIKFYNSKFVRYMPFNFFLITDVNDHSDASDFANVIQKWLSHMPENCWPNWVVGNHDNSRVGSRFGEELVDGFNMLNLLLPGTAFTYNGEEIGMVDGLVRWDQTLDPGAKNAGFEHFRKFNRDPSRTPFQWDNTTNAGKK</sequence>
<dbReference type="EC" id="3.2.1.20" evidence="3"/>
<name>A0AAN9TZ53_9HEMI</name>
<feature type="compositionally biased region" description="Polar residues" evidence="9">
    <location>
        <begin position="159"/>
        <end position="169"/>
    </location>
</feature>
<accession>A0AAN9TZ53</accession>
<dbReference type="PANTHER" id="PTHR12157">
    <property type="entry name" value="REGULATING SYNAPTIC MEMBRANE EXOCYTOSIS PROTEIN"/>
    <property type="match status" value="1"/>
</dbReference>
<dbReference type="InterPro" id="IPR017853">
    <property type="entry name" value="GH"/>
</dbReference>
<feature type="compositionally biased region" description="Polar residues" evidence="9">
    <location>
        <begin position="211"/>
        <end position="221"/>
    </location>
</feature>
<feature type="compositionally biased region" description="Low complexity" evidence="9">
    <location>
        <begin position="701"/>
        <end position="710"/>
    </location>
</feature>
<evidence type="ECO:0000256" key="8">
    <source>
        <dbReference type="SAM" id="Coils"/>
    </source>
</evidence>
<dbReference type="InterPro" id="IPR039032">
    <property type="entry name" value="Rim-like"/>
</dbReference>
<evidence type="ECO:0000259" key="10">
    <source>
        <dbReference type="PROSITE" id="PS50004"/>
    </source>
</evidence>
<feature type="compositionally biased region" description="Polar residues" evidence="9">
    <location>
        <begin position="1052"/>
        <end position="1069"/>
    </location>
</feature>
<feature type="compositionally biased region" description="Basic and acidic residues" evidence="9">
    <location>
        <begin position="133"/>
        <end position="145"/>
    </location>
</feature>
<keyword evidence="6" id="KW-0326">Glycosidase</keyword>
<dbReference type="PANTHER" id="PTHR12157:SF21">
    <property type="entry name" value="RAB3 INTERACTING MOLECULE, ISOFORM F"/>
    <property type="match status" value="1"/>
</dbReference>
<dbReference type="CDD" id="cd11328">
    <property type="entry name" value="AmyAc_maltase"/>
    <property type="match status" value="1"/>
</dbReference>
<evidence type="ECO:0000259" key="12">
    <source>
        <dbReference type="PROSITE" id="PS50916"/>
    </source>
</evidence>
<dbReference type="PROSITE" id="PS50916">
    <property type="entry name" value="RABBD"/>
    <property type="match status" value="1"/>
</dbReference>
<dbReference type="InterPro" id="IPR011011">
    <property type="entry name" value="Znf_FYVE_PHD"/>
</dbReference>
<feature type="compositionally biased region" description="Basic and acidic residues" evidence="9">
    <location>
        <begin position="992"/>
        <end position="1008"/>
    </location>
</feature>
<evidence type="ECO:0000256" key="1">
    <source>
        <dbReference type="ARBA" id="ARBA00001657"/>
    </source>
</evidence>
<dbReference type="SUPFAM" id="SSF51445">
    <property type="entry name" value="(Trans)glycosidases"/>
    <property type="match status" value="1"/>
</dbReference>
<dbReference type="CDD" id="cd04031">
    <property type="entry name" value="C2A_RIM1alpha"/>
    <property type="match status" value="1"/>
</dbReference>
<dbReference type="CDD" id="cd06714">
    <property type="entry name" value="PDZ_RIM-like"/>
    <property type="match status" value="1"/>
</dbReference>
<feature type="domain" description="PDZ" evidence="11">
    <location>
        <begin position="401"/>
        <end position="496"/>
    </location>
</feature>
<feature type="region of interest" description="Disordered" evidence="9">
    <location>
        <begin position="133"/>
        <end position="287"/>
    </location>
</feature>
<dbReference type="GO" id="GO:0048791">
    <property type="term" value="P:calcium ion-regulated exocytosis of neurotransmitter"/>
    <property type="evidence" value="ECO:0007669"/>
    <property type="project" value="TreeGrafter"/>
</dbReference>
<evidence type="ECO:0000313" key="13">
    <source>
        <dbReference type="EMBL" id="KAK7601709.1"/>
    </source>
</evidence>
<dbReference type="GO" id="GO:0031267">
    <property type="term" value="F:small GTPase binding"/>
    <property type="evidence" value="ECO:0007669"/>
    <property type="project" value="InterPro"/>
</dbReference>
<evidence type="ECO:0000256" key="6">
    <source>
        <dbReference type="ARBA" id="ARBA00023295"/>
    </source>
</evidence>
<feature type="compositionally biased region" description="Polar residues" evidence="9">
    <location>
        <begin position="1009"/>
        <end position="1038"/>
    </location>
</feature>
<feature type="domain" description="C2" evidence="10">
    <location>
        <begin position="556"/>
        <end position="678"/>
    </location>
</feature>
<dbReference type="Gene3D" id="3.30.40.10">
    <property type="entry name" value="Zinc/RING finger domain, C3HC4 (zinc finger)"/>
    <property type="match status" value="2"/>
</dbReference>
<comment type="subcellular location">
    <subcellularLocation>
        <location evidence="7">Synapse</location>
    </subcellularLocation>
</comment>
<dbReference type="InterPro" id="IPR006047">
    <property type="entry name" value="GH13_cat_dom"/>
</dbReference>
<keyword evidence="5" id="KW-0325">Glycoprotein</keyword>
<dbReference type="GO" id="GO:0044325">
    <property type="term" value="F:transmembrane transporter binding"/>
    <property type="evidence" value="ECO:0007669"/>
    <property type="project" value="TreeGrafter"/>
</dbReference>
<feature type="compositionally biased region" description="Basic and acidic residues" evidence="9">
    <location>
        <begin position="963"/>
        <end position="974"/>
    </location>
</feature>
<feature type="compositionally biased region" description="Polar residues" evidence="9">
    <location>
        <begin position="791"/>
        <end position="803"/>
    </location>
</feature>
<feature type="domain" description="C2" evidence="10">
    <location>
        <begin position="1155"/>
        <end position="1274"/>
    </location>
</feature>
<feature type="domain" description="RabBD" evidence="12">
    <location>
        <begin position="5"/>
        <end position="106"/>
    </location>
</feature>
<evidence type="ECO:0000256" key="7">
    <source>
        <dbReference type="ARBA" id="ARBA00034103"/>
    </source>
</evidence>
<dbReference type="Pfam" id="PF00168">
    <property type="entry name" value="C2"/>
    <property type="match status" value="2"/>
</dbReference>
<dbReference type="PROSITE" id="PS50004">
    <property type="entry name" value="C2"/>
    <property type="match status" value="2"/>
</dbReference>
<reference evidence="13 14" key="1">
    <citation type="submission" date="2024-03" db="EMBL/GenBank/DDBJ databases">
        <title>Adaptation during the transition from Ophiocordyceps entomopathogen to insect associate is accompanied by gene loss and intensified selection.</title>
        <authorList>
            <person name="Ward C.M."/>
            <person name="Onetto C.A."/>
            <person name="Borneman A.R."/>
        </authorList>
    </citation>
    <scope>NUCLEOTIDE SEQUENCE [LARGE SCALE GENOMIC DNA]</scope>
    <source>
        <strain evidence="13">AWRI1</strain>
        <tissue evidence="13">Single Adult Female</tissue>
    </source>
</reference>
<dbReference type="SUPFAM" id="SSF57903">
    <property type="entry name" value="FYVE/PHD zinc finger"/>
    <property type="match status" value="1"/>
</dbReference>
<comment type="similarity">
    <text evidence="2">Belongs to the glycosyl hydrolase 13 family.</text>
</comment>
<dbReference type="InterPro" id="IPR036034">
    <property type="entry name" value="PDZ_sf"/>
</dbReference>
<dbReference type="Pfam" id="PF00128">
    <property type="entry name" value="Alpha-amylase"/>
    <property type="match status" value="1"/>
</dbReference>
<dbReference type="Gene3D" id="2.60.40.150">
    <property type="entry name" value="C2 domain"/>
    <property type="match status" value="2"/>
</dbReference>
<feature type="compositionally biased region" description="Polar residues" evidence="9">
    <location>
        <begin position="231"/>
        <end position="245"/>
    </location>
</feature>
<evidence type="ECO:0000256" key="3">
    <source>
        <dbReference type="ARBA" id="ARBA00012741"/>
    </source>
</evidence>
<dbReference type="Gene3D" id="3.20.20.80">
    <property type="entry name" value="Glycosidases"/>
    <property type="match status" value="1"/>
</dbReference>
<dbReference type="PROSITE" id="PS50106">
    <property type="entry name" value="PDZ"/>
    <property type="match status" value="1"/>
</dbReference>
<dbReference type="SUPFAM" id="SSF50156">
    <property type="entry name" value="PDZ domain-like"/>
    <property type="match status" value="1"/>
</dbReference>
<dbReference type="GO" id="GO:0042734">
    <property type="term" value="C:presynaptic membrane"/>
    <property type="evidence" value="ECO:0007669"/>
    <property type="project" value="TreeGrafter"/>
</dbReference>
<gene>
    <name evidence="13" type="ORF">V9T40_009150</name>
</gene>
<dbReference type="SMART" id="SM00642">
    <property type="entry name" value="Aamy"/>
    <property type="match status" value="1"/>
</dbReference>
<feature type="compositionally biased region" description="Polar residues" evidence="9">
    <location>
        <begin position="822"/>
        <end position="833"/>
    </location>
</feature>
<feature type="compositionally biased region" description="Basic and acidic residues" evidence="9">
    <location>
        <begin position="175"/>
        <end position="195"/>
    </location>
</feature>
<dbReference type="GO" id="GO:0048788">
    <property type="term" value="C:cytoskeleton of presynaptic active zone"/>
    <property type="evidence" value="ECO:0007669"/>
    <property type="project" value="TreeGrafter"/>
</dbReference>
<keyword evidence="8" id="KW-0175">Coiled coil</keyword>
<dbReference type="SUPFAM" id="SSF49562">
    <property type="entry name" value="C2 domain (Calcium/lipid-binding domain, CaLB)"/>
    <property type="match status" value="2"/>
</dbReference>
<dbReference type="FunFam" id="3.90.400.10:FF:000001">
    <property type="entry name" value="Maltase A3, isoform A"/>
    <property type="match status" value="1"/>
</dbReference>
<dbReference type="Gene3D" id="2.30.42.10">
    <property type="match status" value="1"/>
</dbReference>
<keyword evidence="6" id="KW-0378">Hydrolase</keyword>